<dbReference type="EMBL" id="RQXX01000001">
    <property type="protein sequence ID" value="RVV99870.1"/>
    <property type="molecule type" value="Genomic_DNA"/>
</dbReference>
<dbReference type="InterPro" id="IPR008949">
    <property type="entry name" value="Isoprenoid_synthase_dom_sf"/>
</dbReference>
<dbReference type="RefSeq" id="WP_127905313.1">
    <property type="nucleotide sequence ID" value="NZ_RQXX01000001.1"/>
</dbReference>
<organism evidence="1 2">
    <name type="scientific">Mesobaculum littorinae</name>
    <dbReference type="NCBI Taxonomy" id="2486419"/>
    <lineage>
        <taxon>Bacteria</taxon>
        <taxon>Pseudomonadati</taxon>
        <taxon>Pseudomonadota</taxon>
        <taxon>Alphaproteobacteria</taxon>
        <taxon>Rhodobacterales</taxon>
        <taxon>Roseobacteraceae</taxon>
        <taxon>Mesobaculum</taxon>
    </lineage>
</organism>
<gene>
    <name evidence="1" type="ORF">EKE94_04175</name>
</gene>
<name>A0A438AMN5_9RHOB</name>
<proteinExistence type="predicted"/>
<dbReference type="Pfam" id="PF00494">
    <property type="entry name" value="SQS_PSY"/>
    <property type="match status" value="1"/>
</dbReference>
<evidence type="ECO:0000313" key="2">
    <source>
        <dbReference type="Proteomes" id="UP000285908"/>
    </source>
</evidence>
<dbReference type="OrthoDB" id="9814909at2"/>
<dbReference type="Gene3D" id="1.10.600.10">
    <property type="entry name" value="Farnesyl Diphosphate Synthase"/>
    <property type="match status" value="1"/>
</dbReference>
<comment type="caution">
    <text evidence="1">The sequence shown here is derived from an EMBL/GenBank/DDBJ whole genome shotgun (WGS) entry which is preliminary data.</text>
</comment>
<sequence>MAEDLGFEAAAEIVRKGDPDRFLAVMAAPPAARPVLFPIFAMNLEVARAPWVTEEPLIAEMRLQWWRDALDEIASGGVVRRHEVTVPLATVLDAEGAQLLDQLIEARRADLEEMPFADTGALWAYLDATGGGLLWAAARALGADAAAEAMVRARGQAMGLANYLMAVPDLRARAKRPLPEGTDIAALAREGLQRAGTGAARGAARTATLAAWRASPLLRQAAKDPAAVEEGRLAQSEFARRAGLQRYAWVGR</sequence>
<protein>
    <submittedName>
        <fullName evidence="1">Phytoene synthase</fullName>
    </submittedName>
</protein>
<reference evidence="1 2" key="1">
    <citation type="submission" date="2018-11" db="EMBL/GenBank/DDBJ databases">
        <title>Mesobaculum littorinae gen. nov., sp. nov., isolated from Littorina scabra that represents a novel genus of the order Rhodobacteraceae.</title>
        <authorList>
            <person name="Li F."/>
        </authorList>
    </citation>
    <scope>NUCLEOTIDE SEQUENCE [LARGE SCALE GENOMIC DNA]</scope>
    <source>
        <strain evidence="1 2">M0103</strain>
    </source>
</reference>
<dbReference type="SUPFAM" id="SSF48576">
    <property type="entry name" value="Terpenoid synthases"/>
    <property type="match status" value="1"/>
</dbReference>
<dbReference type="InterPro" id="IPR002060">
    <property type="entry name" value="Squ/phyt_synthse"/>
</dbReference>
<accession>A0A438AMN5</accession>
<dbReference type="Proteomes" id="UP000285908">
    <property type="component" value="Unassembled WGS sequence"/>
</dbReference>
<evidence type="ECO:0000313" key="1">
    <source>
        <dbReference type="EMBL" id="RVV99870.1"/>
    </source>
</evidence>
<dbReference type="AlphaFoldDB" id="A0A438AMN5"/>
<keyword evidence="2" id="KW-1185">Reference proteome</keyword>